<dbReference type="WBParaSite" id="MBELARI_LOCUS2952.1">
    <property type="protein sequence ID" value="MBELARI_LOCUS2952.1"/>
    <property type="gene ID" value="MBELARI_LOCUS2952"/>
</dbReference>
<dbReference type="InterPro" id="IPR027370">
    <property type="entry name" value="Znf-RING_euk"/>
</dbReference>
<sequence length="291" mass="35097">MSFWREDTVEDSSCAFCHIKFPTFRHSLQSAETLRCGVSVCLNCYWEHYMINGKHKDHECPMECLRLPMELKHRRFLCPPKIIGWLNERSCQPPKCQQCYQEYSLTNPSQLPYALPCNHSICHQCVQWSKYKSTKKSWKVFCPDCSNDFEIWHKDPTAQRNRLKYSLQHHEELLDKAERLWRQETVRKERKMRERFEDALAQCTFLKNHLPNQFNKILDKIDFLEQNLSNLREKYDFFFNQSRQGEDDFNQILDDFQEFLEQCFASIKDLEIKAEELFSKLHITDPEKSDW</sequence>
<dbReference type="PROSITE" id="PS00518">
    <property type="entry name" value="ZF_RING_1"/>
    <property type="match status" value="1"/>
</dbReference>
<evidence type="ECO:0000256" key="2">
    <source>
        <dbReference type="ARBA" id="ARBA00022771"/>
    </source>
</evidence>
<keyword evidence="3" id="KW-0862">Zinc</keyword>
<keyword evidence="5" id="KW-0175">Coiled coil</keyword>
<dbReference type="SMART" id="SM00184">
    <property type="entry name" value="RING"/>
    <property type="match status" value="1"/>
</dbReference>
<feature type="coiled-coil region" evidence="5">
    <location>
        <begin position="214"/>
        <end position="241"/>
    </location>
</feature>
<evidence type="ECO:0000256" key="5">
    <source>
        <dbReference type="SAM" id="Coils"/>
    </source>
</evidence>
<dbReference type="PROSITE" id="PS50089">
    <property type="entry name" value="ZF_RING_2"/>
    <property type="match status" value="1"/>
</dbReference>
<evidence type="ECO:0000313" key="7">
    <source>
        <dbReference type="Proteomes" id="UP000887575"/>
    </source>
</evidence>
<feature type="domain" description="RING-type" evidence="6">
    <location>
        <begin position="96"/>
        <end position="146"/>
    </location>
</feature>
<name>A0AAF3J8E3_9BILA</name>
<dbReference type="Pfam" id="PF13445">
    <property type="entry name" value="zf-RING_UBOX"/>
    <property type="match status" value="1"/>
</dbReference>
<evidence type="ECO:0000259" key="6">
    <source>
        <dbReference type="PROSITE" id="PS50089"/>
    </source>
</evidence>
<dbReference type="SUPFAM" id="SSF48695">
    <property type="entry name" value="Multiheme cytochromes"/>
    <property type="match status" value="1"/>
</dbReference>
<dbReference type="InterPro" id="IPR017907">
    <property type="entry name" value="Znf_RING_CS"/>
</dbReference>
<proteinExistence type="predicted"/>
<dbReference type="Gene3D" id="3.30.40.10">
    <property type="entry name" value="Zinc/RING finger domain, C3HC4 (zinc finger)"/>
    <property type="match status" value="1"/>
</dbReference>
<dbReference type="Proteomes" id="UP000887575">
    <property type="component" value="Unassembled WGS sequence"/>
</dbReference>
<accession>A0AAF3J8E3</accession>
<dbReference type="InterPro" id="IPR036280">
    <property type="entry name" value="Multihaem_cyt_sf"/>
</dbReference>
<evidence type="ECO:0000256" key="1">
    <source>
        <dbReference type="ARBA" id="ARBA00022723"/>
    </source>
</evidence>
<keyword evidence="2 4" id="KW-0863">Zinc-finger</keyword>
<protein>
    <submittedName>
        <fullName evidence="8">RING-type domain-containing protein</fullName>
    </submittedName>
</protein>
<dbReference type="AlphaFoldDB" id="A0AAF3J8E3"/>
<evidence type="ECO:0000256" key="3">
    <source>
        <dbReference type="ARBA" id="ARBA00022833"/>
    </source>
</evidence>
<dbReference type="InterPro" id="IPR001841">
    <property type="entry name" value="Znf_RING"/>
</dbReference>
<dbReference type="GO" id="GO:0008270">
    <property type="term" value="F:zinc ion binding"/>
    <property type="evidence" value="ECO:0007669"/>
    <property type="project" value="UniProtKB-KW"/>
</dbReference>
<reference evidence="8" key="1">
    <citation type="submission" date="2024-02" db="UniProtKB">
        <authorList>
            <consortium name="WormBaseParasite"/>
        </authorList>
    </citation>
    <scope>IDENTIFICATION</scope>
</reference>
<keyword evidence="1" id="KW-0479">Metal-binding</keyword>
<keyword evidence="7" id="KW-1185">Reference proteome</keyword>
<evidence type="ECO:0000313" key="8">
    <source>
        <dbReference type="WBParaSite" id="MBELARI_LOCUS2952.1"/>
    </source>
</evidence>
<organism evidence="7 8">
    <name type="scientific">Mesorhabditis belari</name>
    <dbReference type="NCBI Taxonomy" id="2138241"/>
    <lineage>
        <taxon>Eukaryota</taxon>
        <taxon>Metazoa</taxon>
        <taxon>Ecdysozoa</taxon>
        <taxon>Nematoda</taxon>
        <taxon>Chromadorea</taxon>
        <taxon>Rhabditida</taxon>
        <taxon>Rhabditina</taxon>
        <taxon>Rhabditomorpha</taxon>
        <taxon>Rhabditoidea</taxon>
        <taxon>Rhabditidae</taxon>
        <taxon>Mesorhabditinae</taxon>
        <taxon>Mesorhabditis</taxon>
    </lineage>
</organism>
<evidence type="ECO:0000256" key="4">
    <source>
        <dbReference type="PROSITE-ProRule" id="PRU00175"/>
    </source>
</evidence>
<dbReference type="InterPro" id="IPR013083">
    <property type="entry name" value="Znf_RING/FYVE/PHD"/>
</dbReference>